<name>M4BSP5_HYAAE</name>
<protein>
    <submittedName>
        <fullName evidence="2">Uncharacterized protein</fullName>
    </submittedName>
</protein>
<evidence type="ECO:0000256" key="1">
    <source>
        <dbReference type="SAM" id="MobiDB-lite"/>
    </source>
</evidence>
<accession>M4BSP5</accession>
<evidence type="ECO:0000313" key="2">
    <source>
        <dbReference type="EnsemblProtists" id="HpaP809479"/>
    </source>
</evidence>
<dbReference type="InParanoid" id="M4BSP5"/>
<dbReference type="VEuPathDB" id="FungiDB:HpaG809479"/>
<keyword evidence="3" id="KW-1185">Reference proteome</keyword>
<reference evidence="2" key="2">
    <citation type="submission" date="2015-06" db="UniProtKB">
        <authorList>
            <consortium name="EnsemblProtists"/>
        </authorList>
    </citation>
    <scope>IDENTIFICATION</scope>
    <source>
        <strain evidence="2">Emoy2</strain>
    </source>
</reference>
<dbReference type="EnsemblProtists" id="HpaT809479">
    <property type="protein sequence ID" value="HpaP809479"/>
    <property type="gene ID" value="HpaG809479"/>
</dbReference>
<dbReference type="Proteomes" id="UP000011713">
    <property type="component" value="Unassembled WGS sequence"/>
</dbReference>
<organism evidence="2 3">
    <name type="scientific">Hyaloperonospora arabidopsidis (strain Emoy2)</name>
    <name type="common">Downy mildew agent</name>
    <name type="synonym">Peronospora arabidopsidis</name>
    <dbReference type="NCBI Taxonomy" id="559515"/>
    <lineage>
        <taxon>Eukaryota</taxon>
        <taxon>Sar</taxon>
        <taxon>Stramenopiles</taxon>
        <taxon>Oomycota</taxon>
        <taxon>Peronosporomycetes</taxon>
        <taxon>Peronosporales</taxon>
        <taxon>Peronosporaceae</taxon>
        <taxon>Hyaloperonospora</taxon>
    </lineage>
</organism>
<reference evidence="3" key="1">
    <citation type="journal article" date="2010" name="Science">
        <title>Signatures of adaptation to obligate biotrophy in the Hyaloperonospora arabidopsidis genome.</title>
        <authorList>
            <person name="Baxter L."/>
            <person name="Tripathy S."/>
            <person name="Ishaque N."/>
            <person name="Boot N."/>
            <person name="Cabral A."/>
            <person name="Kemen E."/>
            <person name="Thines M."/>
            <person name="Ah-Fong A."/>
            <person name="Anderson R."/>
            <person name="Badejoko W."/>
            <person name="Bittner-Eddy P."/>
            <person name="Boore J.L."/>
            <person name="Chibucos M.C."/>
            <person name="Coates M."/>
            <person name="Dehal P."/>
            <person name="Delehaunty K."/>
            <person name="Dong S."/>
            <person name="Downton P."/>
            <person name="Dumas B."/>
            <person name="Fabro G."/>
            <person name="Fronick C."/>
            <person name="Fuerstenberg S.I."/>
            <person name="Fulton L."/>
            <person name="Gaulin E."/>
            <person name="Govers F."/>
            <person name="Hughes L."/>
            <person name="Humphray S."/>
            <person name="Jiang R.H."/>
            <person name="Judelson H."/>
            <person name="Kamoun S."/>
            <person name="Kyung K."/>
            <person name="Meijer H."/>
            <person name="Minx P."/>
            <person name="Morris P."/>
            <person name="Nelson J."/>
            <person name="Phuntumart V."/>
            <person name="Qutob D."/>
            <person name="Rehmany A."/>
            <person name="Rougon-Cardoso A."/>
            <person name="Ryden P."/>
            <person name="Torto-Alalibo T."/>
            <person name="Studholme D."/>
            <person name="Wang Y."/>
            <person name="Win J."/>
            <person name="Wood J."/>
            <person name="Clifton S.W."/>
            <person name="Rogers J."/>
            <person name="Van den Ackerveken G."/>
            <person name="Jones J.D."/>
            <person name="McDowell J.M."/>
            <person name="Beynon J."/>
            <person name="Tyler B.M."/>
        </authorList>
    </citation>
    <scope>NUCLEOTIDE SEQUENCE [LARGE SCALE GENOMIC DNA]</scope>
    <source>
        <strain evidence="3">Emoy2</strain>
    </source>
</reference>
<feature type="region of interest" description="Disordered" evidence="1">
    <location>
        <begin position="188"/>
        <end position="328"/>
    </location>
</feature>
<feature type="compositionally biased region" description="Polar residues" evidence="1">
    <location>
        <begin position="261"/>
        <end position="302"/>
    </location>
</feature>
<evidence type="ECO:0000313" key="3">
    <source>
        <dbReference type="Proteomes" id="UP000011713"/>
    </source>
</evidence>
<sequence length="342" mass="37540">MLEYYEAYLEGNVVAIVPSSIQIPQHIAEKILLLQLLERREDQTAVEDLVCNLFKSAKLAYDSNYFVVSFDTATCPDQLKLVTHVSAIGASFFIHHHQEFQRVPCFTCYSPFHSSAKCVSRPGARLLDHHKKYTRQSHASNLSPGLTLAPLDVAGRLKHVSNLTSRLAPFTTKLQADARKAPLLKRVQQSTLPEPDRIKTSVSATECQTQNEHDGNLAQDLAAGDWFDPGGNKKIRNQRKSNNSLGQATAMKKTQHHHAQVQKSPASSSRIPPGVTASTAPTNATPGQVTKPVSSQPTSTARPQGEPPPPLGPFPPAQSKKAPQVLQPEQSLRIKLIKQSYV</sequence>
<dbReference type="EMBL" id="JH597779">
    <property type="status" value="NOT_ANNOTATED_CDS"/>
    <property type="molecule type" value="Genomic_DNA"/>
</dbReference>
<dbReference type="HOGENOM" id="CLU_812483_0_0_1"/>
<feature type="compositionally biased region" description="Polar residues" evidence="1">
    <location>
        <begin position="200"/>
        <end position="210"/>
    </location>
</feature>
<proteinExistence type="predicted"/>
<feature type="compositionally biased region" description="Pro residues" evidence="1">
    <location>
        <begin position="305"/>
        <end position="316"/>
    </location>
</feature>
<dbReference type="AlphaFoldDB" id="M4BSP5"/>